<dbReference type="GO" id="GO:0008202">
    <property type="term" value="P:steroid metabolic process"/>
    <property type="evidence" value="ECO:0007669"/>
    <property type="project" value="TreeGrafter"/>
</dbReference>
<proteinExistence type="predicted"/>
<evidence type="ECO:0000313" key="1">
    <source>
        <dbReference type="EMBL" id="AJW29389.1"/>
    </source>
</evidence>
<dbReference type="Pfam" id="PF00106">
    <property type="entry name" value="adh_short"/>
    <property type="match status" value="1"/>
</dbReference>
<dbReference type="PRINTS" id="PR00081">
    <property type="entry name" value="GDHRDH"/>
</dbReference>
<dbReference type="PROSITE" id="PS00061">
    <property type="entry name" value="ADH_SHORT"/>
    <property type="match status" value="1"/>
</dbReference>
<name>A0A0D4ZZ13_9SPHN</name>
<organism evidence="1">
    <name type="scientific">Sphingomonas sp. NS2</name>
    <dbReference type="NCBI Taxonomy" id="908605"/>
    <lineage>
        <taxon>Bacteria</taxon>
        <taxon>Pseudomonadati</taxon>
        <taxon>Pseudomonadota</taxon>
        <taxon>Alphaproteobacteria</taxon>
        <taxon>Sphingomonadales</taxon>
        <taxon>Sphingomonadaceae</taxon>
        <taxon>Sphingomonas</taxon>
    </lineage>
</organism>
<dbReference type="Gene3D" id="3.40.50.720">
    <property type="entry name" value="NAD(P)-binding Rossmann-like Domain"/>
    <property type="match status" value="1"/>
</dbReference>
<dbReference type="PANTHER" id="PTHR43313">
    <property type="entry name" value="SHORT-CHAIN DEHYDROGENASE/REDUCTASE FAMILY 9C"/>
    <property type="match status" value="1"/>
</dbReference>
<sequence length="288" mass="31345">MGLSVTKALLEAGYQVAATVSRPEAIFPFSKAFPDCAALEHADLSHPEELRAQVERLISKLGSLNAVVICAAVAPFAPAEMTPLDVFRRTMEINCFSNLAVYQACLPALRRTRGRIILTGSWSGVVATPVMASYVASKFALEGLVDVMRQEASAWGVDVVLMQPGALDTQMMRRSQASLAQVITHLPEEEAALYGRLYRQMKYRADEGLAAEKFTSPDALAAVVLHALKVKTPETRYPVGEDAKYMCELARSRTDREIDAFILDMYRTAPLDGEGEGMSTAPLAAGEE</sequence>
<dbReference type="SUPFAM" id="SSF51735">
    <property type="entry name" value="NAD(P)-binding Rossmann-fold domains"/>
    <property type="match status" value="1"/>
</dbReference>
<dbReference type="GO" id="GO:0016491">
    <property type="term" value="F:oxidoreductase activity"/>
    <property type="evidence" value="ECO:0007669"/>
    <property type="project" value="TreeGrafter"/>
</dbReference>
<protein>
    <submittedName>
        <fullName evidence="1">Oxidoreductase, short-chain dehydrogenase/reductase family</fullName>
    </submittedName>
</protein>
<dbReference type="AlphaFoldDB" id="A0A0D4ZZ13"/>
<gene>
    <name evidence="1" type="ORF">plasmid201_201</name>
</gene>
<dbReference type="InterPro" id="IPR020904">
    <property type="entry name" value="Sc_DH/Rdtase_CS"/>
</dbReference>
<accession>A0A0D4ZZ13</accession>
<keyword evidence="1" id="KW-0614">Plasmid</keyword>
<geneLocation type="plasmid" evidence="1">
    <name>201</name>
</geneLocation>
<reference evidence="1" key="1">
    <citation type="submission" date="2014-06" db="EMBL/GenBank/DDBJ databases">
        <title>Molecular and ecological studies on carbamate pesticide degrading bacteria isolated from agricultural soils.</title>
        <authorList>
            <person name="Kim D.-U."/>
            <person name="Ka J.-O."/>
        </authorList>
    </citation>
    <scope>NUCLEOTIDE SEQUENCE</scope>
    <source>
        <strain evidence="1">NS2</strain>
        <plasmid evidence="1">201</plasmid>
    </source>
</reference>
<dbReference type="EMBL" id="KM017070">
    <property type="protein sequence ID" value="AJW29389.1"/>
    <property type="molecule type" value="Genomic_DNA"/>
</dbReference>
<dbReference type="InterPro" id="IPR036291">
    <property type="entry name" value="NAD(P)-bd_dom_sf"/>
</dbReference>
<dbReference type="InterPro" id="IPR002347">
    <property type="entry name" value="SDR_fam"/>
</dbReference>
<dbReference type="PANTHER" id="PTHR43313:SF1">
    <property type="entry name" value="3BETA-HYDROXYSTEROID DEHYDROGENASE DHS-16"/>
    <property type="match status" value="1"/>
</dbReference>